<feature type="compositionally biased region" description="Polar residues" evidence="1">
    <location>
        <begin position="120"/>
        <end position="142"/>
    </location>
</feature>
<evidence type="ECO:0000313" key="3">
    <source>
        <dbReference type="Proteomes" id="UP001492380"/>
    </source>
</evidence>
<feature type="compositionally biased region" description="Basic residues" evidence="1">
    <location>
        <begin position="64"/>
        <end position="74"/>
    </location>
</feature>
<keyword evidence="3" id="KW-1185">Reference proteome</keyword>
<accession>A0ABR1YBX6</accession>
<gene>
    <name evidence="2" type="ORF">HDK90DRAFT_470639</name>
</gene>
<feature type="region of interest" description="Disordered" evidence="1">
    <location>
        <begin position="1"/>
        <end position="229"/>
    </location>
</feature>
<reference evidence="2 3" key="1">
    <citation type="submission" date="2024-04" db="EMBL/GenBank/DDBJ databases">
        <title>Phyllosticta paracitricarpa is synonymous to the EU quarantine fungus P. citricarpa based on phylogenomic analyses.</title>
        <authorList>
            <consortium name="Lawrence Berkeley National Laboratory"/>
            <person name="Van Ingen-Buijs V.A."/>
            <person name="Van Westerhoven A.C."/>
            <person name="Haridas S."/>
            <person name="Skiadas P."/>
            <person name="Martin F."/>
            <person name="Groenewald J.Z."/>
            <person name="Crous P.W."/>
            <person name="Seidl M.F."/>
        </authorList>
    </citation>
    <scope>NUCLEOTIDE SEQUENCE [LARGE SCALE GENOMIC DNA]</scope>
    <source>
        <strain evidence="2 3">CBS 123374</strain>
    </source>
</reference>
<feature type="compositionally biased region" description="Gly residues" evidence="1">
    <location>
        <begin position="220"/>
        <end position="229"/>
    </location>
</feature>
<dbReference type="Proteomes" id="UP001492380">
    <property type="component" value="Unassembled WGS sequence"/>
</dbReference>
<sequence length="229" mass="25391">MSSRSSSASSCTFISTSRSSSSSYSYTTSSPPPRYRTHFTHLPPNTPVIGQTHSQEAEPTPKQYQHHPHTHHQPRWTPLSSHGLPRAPPPGRAPQVERTRTRARSVSISPSIMGVEDPPRSQSRPGTTTCGVGHRQTQSLGTNCYDHHGYTGRSCAQDAQNHNDATGSNGEKEQRERSDQTANTAGSSQSKLKQLRSKVAGWRERERERRREAREDVVEIGGGGHWSEY</sequence>
<feature type="compositionally biased region" description="Basic and acidic residues" evidence="1">
    <location>
        <begin position="170"/>
        <end position="179"/>
    </location>
</feature>
<feature type="compositionally biased region" description="Polar residues" evidence="1">
    <location>
        <begin position="157"/>
        <end position="169"/>
    </location>
</feature>
<proteinExistence type="predicted"/>
<feature type="compositionally biased region" description="Low complexity" evidence="1">
    <location>
        <begin position="1"/>
        <end position="29"/>
    </location>
</feature>
<evidence type="ECO:0000256" key="1">
    <source>
        <dbReference type="SAM" id="MobiDB-lite"/>
    </source>
</evidence>
<protein>
    <submittedName>
        <fullName evidence="2">Uncharacterized protein</fullName>
    </submittedName>
</protein>
<organism evidence="2 3">
    <name type="scientific">Phyllosticta capitalensis</name>
    <dbReference type="NCBI Taxonomy" id="121624"/>
    <lineage>
        <taxon>Eukaryota</taxon>
        <taxon>Fungi</taxon>
        <taxon>Dikarya</taxon>
        <taxon>Ascomycota</taxon>
        <taxon>Pezizomycotina</taxon>
        <taxon>Dothideomycetes</taxon>
        <taxon>Dothideomycetes incertae sedis</taxon>
        <taxon>Botryosphaeriales</taxon>
        <taxon>Phyllostictaceae</taxon>
        <taxon>Phyllosticta</taxon>
    </lineage>
</organism>
<name>A0ABR1YBX6_9PEZI</name>
<dbReference type="EMBL" id="JBBWRZ010000013">
    <property type="protein sequence ID" value="KAK8223950.1"/>
    <property type="molecule type" value="Genomic_DNA"/>
</dbReference>
<feature type="compositionally biased region" description="Basic and acidic residues" evidence="1">
    <location>
        <begin position="201"/>
        <end position="217"/>
    </location>
</feature>
<evidence type="ECO:0000313" key="2">
    <source>
        <dbReference type="EMBL" id="KAK8223950.1"/>
    </source>
</evidence>
<comment type="caution">
    <text evidence="2">The sequence shown here is derived from an EMBL/GenBank/DDBJ whole genome shotgun (WGS) entry which is preliminary data.</text>
</comment>